<dbReference type="InterPro" id="IPR015797">
    <property type="entry name" value="NUDIX_hydrolase-like_dom_sf"/>
</dbReference>
<dbReference type="SMART" id="SM00855">
    <property type="entry name" value="PGAM"/>
    <property type="match status" value="1"/>
</dbReference>
<dbReference type="PANTHER" id="PTHR21340:SF0">
    <property type="entry name" value="BIS(5'-NUCLEOSYL)-TETRAPHOSPHATASE [ASYMMETRICAL]"/>
    <property type="match status" value="1"/>
</dbReference>
<sequence length="284" mass="31537">MLSAGVVVFRPGKRVLLVHRPKYNDWSFPKGKLDRGEHAAAAAVREVAEETGLHVRLGPPLGSQRYSLGARMKTVSYWTGRPVGDHDVSGYLVNAEIDDLEWLEASEAAERLSYDYDRSTLAEALKARRRTTPLVVLRHGPSRSRKAWRGDDRLRPLLQAGRVQAQRLVPLLAAYGVSRVVTSSSVRCLETVTPYADTTGWSLEPDDRLSEEDCSPKRVRRVVDDLVGDLVRDDRGAVLCTHRPVLPEVFEALGIDDPKLAVGEMLVAHLRKGVVVAAERHLAR</sequence>
<protein>
    <submittedName>
        <fullName evidence="5">8-oxo-dGTP diphosphatase</fullName>
    </submittedName>
</protein>
<reference evidence="5 6" key="1">
    <citation type="submission" date="2016-10" db="EMBL/GenBank/DDBJ databases">
        <authorList>
            <person name="de Groot N.N."/>
        </authorList>
    </citation>
    <scope>NUCLEOTIDE SEQUENCE [LARGE SCALE GENOMIC DNA]</scope>
    <source>
        <strain evidence="5 6">CGMCC 1.11147</strain>
    </source>
</reference>
<dbReference type="InterPro" id="IPR013078">
    <property type="entry name" value="His_Pase_superF_clade-1"/>
</dbReference>
<evidence type="ECO:0000259" key="4">
    <source>
        <dbReference type="PROSITE" id="PS51462"/>
    </source>
</evidence>
<dbReference type="InterPro" id="IPR020476">
    <property type="entry name" value="Nudix_hydrolase"/>
</dbReference>
<keyword evidence="6" id="KW-1185">Reference proteome</keyword>
<evidence type="ECO:0000256" key="1">
    <source>
        <dbReference type="ARBA" id="ARBA00005582"/>
    </source>
</evidence>
<dbReference type="Pfam" id="PF00300">
    <property type="entry name" value="His_Phos_1"/>
    <property type="match status" value="1"/>
</dbReference>
<comment type="similarity">
    <text evidence="1 3">Belongs to the Nudix hydrolase family.</text>
</comment>
<proteinExistence type="inferred from homology"/>
<organism evidence="5 6">
    <name type="scientific">Nocardioides szechwanensis</name>
    <dbReference type="NCBI Taxonomy" id="1005944"/>
    <lineage>
        <taxon>Bacteria</taxon>
        <taxon>Bacillati</taxon>
        <taxon>Actinomycetota</taxon>
        <taxon>Actinomycetes</taxon>
        <taxon>Propionibacteriales</taxon>
        <taxon>Nocardioidaceae</taxon>
        <taxon>Nocardioides</taxon>
    </lineage>
</organism>
<dbReference type="GO" id="GO:0006167">
    <property type="term" value="P:AMP biosynthetic process"/>
    <property type="evidence" value="ECO:0007669"/>
    <property type="project" value="TreeGrafter"/>
</dbReference>
<dbReference type="AlphaFoldDB" id="A0A1H0BVZ0"/>
<dbReference type="InterPro" id="IPR020084">
    <property type="entry name" value="NUDIX_hydrolase_CS"/>
</dbReference>
<dbReference type="Gene3D" id="3.90.79.10">
    <property type="entry name" value="Nucleoside Triphosphate Pyrophosphohydrolase"/>
    <property type="match status" value="1"/>
</dbReference>
<evidence type="ECO:0000313" key="5">
    <source>
        <dbReference type="EMBL" id="SDN49809.1"/>
    </source>
</evidence>
<gene>
    <name evidence="5" type="ORF">SAMN05192576_2249</name>
</gene>
<dbReference type="InterPro" id="IPR000086">
    <property type="entry name" value="NUDIX_hydrolase_dom"/>
</dbReference>
<dbReference type="Pfam" id="PF00293">
    <property type="entry name" value="NUDIX"/>
    <property type="match status" value="1"/>
</dbReference>
<dbReference type="Gene3D" id="3.40.50.1240">
    <property type="entry name" value="Phosphoglycerate mutase-like"/>
    <property type="match status" value="1"/>
</dbReference>
<dbReference type="SUPFAM" id="SSF55811">
    <property type="entry name" value="Nudix"/>
    <property type="match status" value="1"/>
</dbReference>
<evidence type="ECO:0000313" key="6">
    <source>
        <dbReference type="Proteomes" id="UP000199004"/>
    </source>
</evidence>
<dbReference type="SUPFAM" id="SSF53254">
    <property type="entry name" value="Phosphoglycerate mutase-like"/>
    <property type="match status" value="1"/>
</dbReference>
<keyword evidence="2 3" id="KW-0378">Hydrolase</keyword>
<accession>A0A1H0BVZ0</accession>
<dbReference type="InterPro" id="IPR051325">
    <property type="entry name" value="Nudix_hydrolase_domain"/>
</dbReference>
<name>A0A1H0BVZ0_9ACTN</name>
<dbReference type="GO" id="GO:0004081">
    <property type="term" value="F:bis(5'-nucleosyl)-tetraphosphatase (asymmetrical) activity"/>
    <property type="evidence" value="ECO:0007669"/>
    <property type="project" value="TreeGrafter"/>
</dbReference>
<dbReference type="CDD" id="cd03673">
    <property type="entry name" value="NUDIX_Ap6A_hydrolase"/>
    <property type="match status" value="1"/>
</dbReference>
<evidence type="ECO:0000256" key="2">
    <source>
        <dbReference type="ARBA" id="ARBA00022801"/>
    </source>
</evidence>
<dbReference type="STRING" id="1005944.SAMN05192576_2249"/>
<dbReference type="GO" id="GO:0006754">
    <property type="term" value="P:ATP biosynthetic process"/>
    <property type="evidence" value="ECO:0007669"/>
    <property type="project" value="TreeGrafter"/>
</dbReference>
<dbReference type="PROSITE" id="PS00893">
    <property type="entry name" value="NUDIX_BOX"/>
    <property type="match status" value="1"/>
</dbReference>
<dbReference type="PRINTS" id="PR00502">
    <property type="entry name" value="NUDIXFAMILY"/>
</dbReference>
<dbReference type="InterPro" id="IPR029033">
    <property type="entry name" value="His_PPase_superfam"/>
</dbReference>
<evidence type="ECO:0000256" key="3">
    <source>
        <dbReference type="RuleBase" id="RU003476"/>
    </source>
</evidence>
<dbReference type="EMBL" id="FNIC01000003">
    <property type="protein sequence ID" value="SDN49809.1"/>
    <property type="molecule type" value="Genomic_DNA"/>
</dbReference>
<feature type="domain" description="Nudix hydrolase" evidence="4">
    <location>
        <begin position="1"/>
        <end position="129"/>
    </location>
</feature>
<dbReference type="PROSITE" id="PS51462">
    <property type="entry name" value="NUDIX"/>
    <property type="match status" value="1"/>
</dbReference>
<dbReference type="Proteomes" id="UP000199004">
    <property type="component" value="Unassembled WGS sequence"/>
</dbReference>
<dbReference type="PANTHER" id="PTHR21340">
    <property type="entry name" value="DIADENOSINE 5,5-P1,P4-TETRAPHOSPHATE PYROPHOSPHOHYDROLASE MUTT"/>
    <property type="match status" value="1"/>
</dbReference>